<evidence type="ECO:0000313" key="1">
    <source>
        <dbReference type="EMBL" id="KKL73772.1"/>
    </source>
</evidence>
<sequence length="134" mass="15660">MKKTGKEKHKADIKVLQVKQRAFQVTAMTIKPACSFWQHGDIFIGMMFFQIKENGEHIKYPDKKSNGEPTRKLMAQLGLTVRNGVVEDSWIQMPHHDVGHDPKLYDRIIDAVNKMEDVEQRIQMFMRQNHLKQA</sequence>
<organism evidence="1">
    <name type="scientific">marine sediment metagenome</name>
    <dbReference type="NCBI Taxonomy" id="412755"/>
    <lineage>
        <taxon>unclassified sequences</taxon>
        <taxon>metagenomes</taxon>
        <taxon>ecological metagenomes</taxon>
    </lineage>
</organism>
<accession>A0A0F9HFB5</accession>
<proteinExistence type="predicted"/>
<dbReference type="AlphaFoldDB" id="A0A0F9HFB5"/>
<comment type="caution">
    <text evidence="1">The sequence shown here is derived from an EMBL/GenBank/DDBJ whole genome shotgun (WGS) entry which is preliminary data.</text>
</comment>
<name>A0A0F9HFB5_9ZZZZ</name>
<gene>
    <name evidence="1" type="ORF">LCGC14_2071500</name>
</gene>
<protein>
    <submittedName>
        <fullName evidence="1">Uncharacterized protein</fullName>
    </submittedName>
</protein>
<reference evidence="1" key="1">
    <citation type="journal article" date="2015" name="Nature">
        <title>Complex archaea that bridge the gap between prokaryotes and eukaryotes.</title>
        <authorList>
            <person name="Spang A."/>
            <person name="Saw J.H."/>
            <person name="Jorgensen S.L."/>
            <person name="Zaremba-Niedzwiedzka K."/>
            <person name="Martijn J."/>
            <person name="Lind A.E."/>
            <person name="van Eijk R."/>
            <person name="Schleper C."/>
            <person name="Guy L."/>
            <person name="Ettema T.J."/>
        </authorList>
    </citation>
    <scope>NUCLEOTIDE SEQUENCE</scope>
</reference>
<dbReference type="EMBL" id="LAZR01024858">
    <property type="protein sequence ID" value="KKL73772.1"/>
    <property type="molecule type" value="Genomic_DNA"/>
</dbReference>